<sequence length="43" mass="4513">MLEDVGDLKCDGLSLFLGLASLLLSFNMVSTGRLISCCCCTVA</sequence>
<organism evidence="2 3">
    <name type="scientific">Spirodela intermedia</name>
    <name type="common">Intermediate duckweed</name>
    <dbReference type="NCBI Taxonomy" id="51605"/>
    <lineage>
        <taxon>Eukaryota</taxon>
        <taxon>Viridiplantae</taxon>
        <taxon>Streptophyta</taxon>
        <taxon>Embryophyta</taxon>
        <taxon>Tracheophyta</taxon>
        <taxon>Spermatophyta</taxon>
        <taxon>Magnoliopsida</taxon>
        <taxon>Liliopsida</taxon>
        <taxon>Araceae</taxon>
        <taxon>Lemnoideae</taxon>
        <taxon>Spirodela</taxon>
    </lineage>
</organism>
<accession>A0ABN7ECL9</accession>
<gene>
    <name evidence="2" type="ORF">SI7747_UN021926</name>
</gene>
<name>A0ABN7ECL9_SPIIN</name>
<reference evidence="3" key="1">
    <citation type="journal article" date="2020" name="Sci. Rep.">
        <title>Chromosome-scale genome assembly for the duckweed Spirodela intermedia, integrating cytogenetic maps, PacBio and Oxford Nanopore libraries.</title>
        <authorList>
            <person name="Hoang P.T.N."/>
            <person name="Fiebig A."/>
            <person name="Novak P."/>
            <person name="Macas J."/>
            <person name="Cao H.X."/>
            <person name="Stepanenko A."/>
            <person name="Chen G."/>
            <person name="Borisjuk N."/>
            <person name="Scholz U."/>
            <person name="Schubert I."/>
        </authorList>
    </citation>
    <scope>NUCLEOTIDE SEQUENCE [LARGE SCALE GENOMIC DNA]</scope>
</reference>
<keyword evidence="3" id="KW-1185">Reference proteome</keyword>
<keyword evidence="1" id="KW-1133">Transmembrane helix</keyword>
<keyword evidence="1" id="KW-0812">Transmembrane</keyword>
<evidence type="ECO:0000313" key="2">
    <source>
        <dbReference type="EMBL" id="CAA6675584.1"/>
    </source>
</evidence>
<proteinExistence type="predicted"/>
<evidence type="ECO:0000256" key="1">
    <source>
        <dbReference type="SAM" id="Phobius"/>
    </source>
</evidence>
<evidence type="ECO:0000313" key="3">
    <source>
        <dbReference type="Proteomes" id="UP001189122"/>
    </source>
</evidence>
<dbReference type="Proteomes" id="UP001189122">
    <property type="component" value="Unassembled WGS sequence"/>
</dbReference>
<comment type="caution">
    <text evidence="2">The sequence shown here is derived from an EMBL/GenBank/DDBJ whole genome shotgun (WGS) entry which is preliminary data.</text>
</comment>
<keyword evidence="1" id="KW-0472">Membrane</keyword>
<protein>
    <submittedName>
        <fullName evidence="2">Uncharacterized protein</fullName>
    </submittedName>
</protein>
<dbReference type="EMBL" id="CACRZD030000368">
    <property type="protein sequence ID" value="CAA6675584.1"/>
    <property type="molecule type" value="Genomic_DNA"/>
</dbReference>
<feature type="transmembrane region" description="Helical" evidence="1">
    <location>
        <begin position="12"/>
        <end position="30"/>
    </location>
</feature>